<gene>
    <name evidence="14" type="ORF">A1QO_13095</name>
</gene>
<dbReference type="eggNOG" id="COG0840">
    <property type="taxonomic scope" value="Bacteria"/>
</dbReference>
<evidence type="ECO:0000256" key="6">
    <source>
        <dbReference type="ARBA" id="ARBA00022989"/>
    </source>
</evidence>
<comment type="subcellular location">
    <subcellularLocation>
        <location evidence="1">Cell membrane</location>
        <topology evidence="1">Multi-pass membrane protein</topology>
    </subcellularLocation>
</comment>
<evidence type="ECO:0000256" key="5">
    <source>
        <dbReference type="ARBA" id="ARBA00022692"/>
    </source>
</evidence>
<dbReference type="PROSITE" id="PS50111">
    <property type="entry name" value="CHEMOTAXIS_TRANSDUC_2"/>
    <property type="match status" value="1"/>
</dbReference>
<accession>A0A1E5BBZ2</accession>
<dbReference type="PANTHER" id="PTHR32089:SF39">
    <property type="entry name" value="METHYL-ACCEPTING CHEMOTAXIS PROTEIN HLYB"/>
    <property type="match status" value="1"/>
</dbReference>
<feature type="transmembrane region" description="Helical" evidence="11">
    <location>
        <begin position="7"/>
        <end position="29"/>
    </location>
</feature>
<dbReference type="GO" id="GO:0007165">
    <property type="term" value="P:signal transduction"/>
    <property type="evidence" value="ECO:0007669"/>
    <property type="project" value="UniProtKB-KW"/>
</dbReference>
<dbReference type="Pfam" id="PF00015">
    <property type="entry name" value="MCPsignal"/>
    <property type="match status" value="1"/>
</dbReference>
<evidence type="ECO:0000256" key="4">
    <source>
        <dbReference type="ARBA" id="ARBA00022500"/>
    </source>
</evidence>
<evidence type="ECO:0000256" key="11">
    <source>
        <dbReference type="SAM" id="Phobius"/>
    </source>
</evidence>
<evidence type="ECO:0000256" key="9">
    <source>
        <dbReference type="ARBA" id="ARBA00029447"/>
    </source>
</evidence>
<evidence type="ECO:0000256" key="10">
    <source>
        <dbReference type="PROSITE-ProRule" id="PRU00284"/>
    </source>
</evidence>
<dbReference type="PANTHER" id="PTHR32089">
    <property type="entry name" value="METHYL-ACCEPTING CHEMOTAXIS PROTEIN MCPB"/>
    <property type="match status" value="1"/>
</dbReference>
<keyword evidence="3" id="KW-0488">Methylation</keyword>
<dbReference type="Proteomes" id="UP000094741">
    <property type="component" value="Unassembled WGS sequence"/>
</dbReference>
<feature type="domain" description="HAMP" evidence="13">
    <location>
        <begin position="256"/>
        <end position="309"/>
    </location>
</feature>
<dbReference type="AlphaFoldDB" id="A0A1E5BBZ2"/>
<dbReference type="GO" id="GO:0006935">
    <property type="term" value="P:chemotaxis"/>
    <property type="evidence" value="ECO:0007669"/>
    <property type="project" value="UniProtKB-KW"/>
</dbReference>
<evidence type="ECO:0000256" key="2">
    <source>
        <dbReference type="ARBA" id="ARBA00022475"/>
    </source>
</evidence>
<reference evidence="14 15" key="1">
    <citation type="journal article" date="2012" name="Science">
        <title>Ecological populations of bacteria act as socially cohesive units of antibiotic production and resistance.</title>
        <authorList>
            <person name="Cordero O.X."/>
            <person name="Wildschutte H."/>
            <person name="Kirkup B."/>
            <person name="Proehl S."/>
            <person name="Ngo L."/>
            <person name="Hussain F."/>
            <person name="Le Roux F."/>
            <person name="Mincer T."/>
            <person name="Polz M.F."/>
        </authorList>
    </citation>
    <scope>NUCLEOTIDE SEQUENCE [LARGE SCALE GENOMIC DNA]</scope>
    <source>
        <strain evidence="14 15">ZF-129</strain>
    </source>
</reference>
<evidence type="ECO:0000259" key="12">
    <source>
        <dbReference type="PROSITE" id="PS50111"/>
    </source>
</evidence>
<dbReference type="InterPro" id="IPR004089">
    <property type="entry name" value="MCPsignal_dom"/>
</dbReference>
<comment type="caution">
    <text evidence="14">The sequence shown here is derived from an EMBL/GenBank/DDBJ whole genome shotgun (WGS) entry which is preliminary data.</text>
</comment>
<keyword evidence="4" id="KW-0145">Chemotaxis</keyword>
<dbReference type="PROSITE" id="PS50885">
    <property type="entry name" value="HAMP"/>
    <property type="match status" value="1"/>
</dbReference>
<keyword evidence="8 10" id="KW-0807">Transducer</keyword>
<comment type="similarity">
    <text evidence="9">Belongs to the methyl-accepting chemotaxis (MCP) protein family.</text>
</comment>
<evidence type="ECO:0000256" key="7">
    <source>
        <dbReference type="ARBA" id="ARBA00023136"/>
    </source>
</evidence>
<sequence length="590" mass="64469">MNIKQKLYSLGVVAVVGVLALVGTTTHFGNTTFELNQASLLVSQLETRLLHLRRNEKDFLLRKDAKYLDKFNDNMSIFLDKESKLSTLLVSNSFASTEKLRADILAYQKGFQNLVQAYSKLGLKDSEQLRGRYNTSLDTLKSQVNSDTLVRLLEFDKKLLIGEWDDALISSVSDSAFLADAKALLAQEIVIGVAYNVGLLGETRALSHTVEEQFKAFSSTLATEVTELQNRLTLVQQGVTVGVVLFIVIFIYQISRSINLQVSKLLSVIQEIARSNNVSMRADLKGNNELVSISTYFNRLLDKLEVLISGTQDKAGQLSQTTSTMHNELENVITQFHTQADHTTTMATAVQEMVATINEISESTAVAVEGVQQASLNAKHGREVVSSTVDNIGSLSNILGESQTSISSLNEHVEKIGGAVHIIQGIAEQTNLLALNAAIEAARAGEQGRGFAVVADEVRALASRTHQSTEEITKVVDAIQKQMSTVVVNIDQCNDQGQETLTASQTLDESLAQIITDMDNIQSNSERIASAIEEQGIVMNQVSESITELNAISDSNMQSAQQCLTEVDTVSEQARDMDLAVAEFRTESKA</sequence>
<evidence type="ECO:0000256" key="8">
    <source>
        <dbReference type="ARBA" id="ARBA00023224"/>
    </source>
</evidence>
<protein>
    <submittedName>
        <fullName evidence="14">Chemotaxis protein</fullName>
    </submittedName>
</protein>
<keyword evidence="5 11" id="KW-0812">Transmembrane</keyword>
<feature type="domain" description="Methyl-accepting transducer" evidence="12">
    <location>
        <begin position="314"/>
        <end position="550"/>
    </location>
</feature>
<dbReference type="SUPFAM" id="SSF58104">
    <property type="entry name" value="Methyl-accepting chemotaxis protein (MCP) signaling domain"/>
    <property type="match status" value="1"/>
</dbReference>
<dbReference type="RefSeq" id="WP_017040404.1">
    <property type="nucleotide sequence ID" value="NZ_AJYQ02000123.1"/>
</dbReference>
<keyword evidence="2" id="KW-1003">Cell membrane</keyword>
<dbReference type="EMBL" id="AJYQ02000123">
    <property type="protein sequence ID" value="OEE31679.1"/>
    <property type="molecule type" value="Genomic_DNA"/>
</dbReference>
<keyword evidence="6 11" id="KW-1133">Transmembrane helix</keyword>
<dbReference type="Gene3D" id="1.10.287.950">
    <property type="entry name" value="Methyl-accepting chemotaxis protein"/>
    <property type="match status" value="1"/>
</dbReference>
<evidence type="ECO:0000256" key="3">
    <source>
        <dbReference type="ARBA" id="ARBA00022481"/>
    </source>
</evidence>
<dbReference type="FunFam" id="1.10.287.950:FF:000001">
    <property type="entry name" value="Methyl-accepting chemotaxis sensory transducer"/>
    <property type="match status" value="1"/>
</dbReference>
<proteinExistence type="inferred from homology"/>
<evidence type="ECO:0000313" key="15">
    <source>
        <dbReference type="Proteomes" id="UP000094741"/>
    </source>
</evidence>
<dbReference type="STRING" id="1187848.A1QO_13095"/>
<dbReference type="InterPro" id="IPR003660">
    <property type="entry name" value="HAMP_dom"/>
</dbReference>
<dbReference type="GO" id="GO:0005886">
    <property type="term" value="C:plasma membrane"/>
    <property type="evidence" value="ECO:0007669"/>
    <property type="project" value="UniProtKB-SubCell"/>
</dbReference>
<organism evidence="14 15">
    <name type="scientific">Vibrio genomosp. F10 str. ZF-129</name>
    <dbReference type="NCBI Taxonomy" id="1187848"/>
    <lineage>
        <taxon>Bacteria</taxon>
        <taxon>Pseudomonadati</taxon>
        <taxon>Pseudomonadota</taxon>
        <taxon>Gammaproteobacteria</taxon>
        <taxon>Vibrionales</taxon>
        <taxon>Vibrionaceae</taxon>
        <taxon>Vibrio</taxon>
    </lineage>
</organism>
<name>A0A1E5BBZ2_9VIBR</name>
<dbReference type="SMART" id="SM00283">
    <property type="entry name" value="MA"/>
    <property type="match status" value="1"/>
</dbReference>
<keyword evidence="7 11" id="KW-0472">Membrane</keyword>
<evidence type="ECO:0000256" key="1">
    <source>
        <dbReference type="ARBA" id="ARBA00004651"/>
    </source>
</evidence>
<evidence type="ECO:0000259" key="13">
    <source>
        <dbReference type="PROSITE" id="PS50885"/>
    </source>
</evidence>
<dbReference type="OrthoDB" id="8724845at2"/>
<evidence type="ECO:0000313" key="14">
    <source>
        <dbReference type="EMBL" id="OEE31679.1"/>
    </source>
</evidence>
<dbReference type="CDD" id="cd11386">
    <property type="entry name" value="MCP_signal"/>
    <property type="match status" value="1"/>
</dbReference>